<dbReference type="OrthoDB" id="27435at2759"/>
<keyword evidence="6" id="KW-1185">Reference proteome</keyword>
<dbReference type="GO" id="GO:0005524">
    <property type="term" value="F:ATP binding"/>
    <property type="evidence" value="ECO:0007669"/>
    <property type="project" value="UniProtKB-KW"/>
</dbReference>
<dbReference type="SMART" id="SM00382">
    <property type="entry name" value="AAA"/>
    <property type="match status" value="2"/>
</dbReference>
<keyword evidence="2 3" id="KW-0067">ATP-binding</keyword>
<dbReference type="PANTHER" id="PTHR23077">
    <property type="entry name" value="AAA-FAMILY ATPASE"/>
    <property type="match status" value="1"/>
</dbReference>
<dbReference type="Pfam" id="PF17862">
    <property type="entry name" value="AAA_lid_3"/>
    <property type="match status" value="2"/>
</dbReference>
<comment type="caution">
    <text evidence="5">The sequence shown here is derived from an EMBL/GenBank/DDBJ whole genome shotgun (WGS) entry which is preliminary data.</text>
</comment>
<dbReference type="GO" id="GO:0016887">
    <property type="term" value="F:ATP hydrolysis activity"/>
    <property type="evidence" value="ECO:0007669"/>
    <property type="project" value="InterPro"/>
</dbReference>
<proteinExistence type="inferred from homology"/>
<dbReference type="FunFam" id="1.10.8.60:FF:000178">
    <property type="entry name" value="CDC48/VCP homolog, AAA superfamily"/>
    <property type="match status" value="1"/>
</dbReference>
<dbReference type="InterPro" id="IPR003960">
    <property type="entry name" value="ATPase_AAA_CS"/>
</dbReference>
<feature type="domain" description="AAA+ ATPase" evidence="4">
    <location>
        <begin position="353"/>
        <end position="491"/>
    </location>
</feature>
<accession>A0A1D1UU66</accession>
<organism evidence="5 6">
    <name type="scientific">Ramazzottius varieornatus</name>
    <name type="common">Water bear</name>
    <name type="synonym">Tardigrade</name>
    <dbReference type="NCBI Taxonomy" id="947166"/>
    <lineage>
        <taxon>Eukaryota</taxon>
        <taxon>Metazoa</taxon>
        <taxon>Ecdysozoa</taxon>
        <taxon>Tardigrada</taxon>
        <taxon>Eutardigrada</taxon>
        <taxon>Parachela</taxon>
        <taxon>Hypsibioidea</taxon>
        <taxon>Ramazzottiidae</taxon>
        <taxon>Ramazzottius</taxon>
    </lineage>
</organism>
<evidence type="ECO:0000259" key="4">
    <source>
        <dbReference type="SMART" id="SM00382"/>
    </source>
</evidence>
<dbReference type="Gene3D" id="1.10.8.60">
    <property type="match status" value="2"/>
</dbReference>
<name>A0A1D1UU66_RAMVA</name>
<dbReference type="SUPFAM" id="SSF52540">
    <property type="entry name" value="P-loop containing nucleoside triphosphate hydrolases"/>
    <property type="match status" value="2"/>
</dbReference>
<reference evidence="5 6" key="1">
    <citation type="journal article" date="2016" name="Nat. Commun.">
        <title>Extremotolerant tardigrade genome and improved radiotolerance of human cultured cells by tardigrade-unique protein.</title>
        <authorList>
            <person name="Hashimoto T."/>
            <person name="Horikawa D.D."/>
            <person name="Saito Y."/>
            <person name="Kuwahara H."/>
            <person name="Kozuka-Hata H."/>
            <person name="Shin-I T."/>
            <person name="Minakuchi Y."/>
            <person name="Ohishi K."/>
            <person name="Motoyama A."/>
            <person name="Aizu T."/>
            <person name="Enomoto A."/>
            <person name="Kondo K."/>
            <person name="Tanaka S."/>
            <person name="Hara Y."/>
            <person name="Koshikawa S."/>
            <person name="Sagara H."/>
            <person name="Miura T."/>
            <person name="Yokobori S."/>
            <person name="Miyagawa K."/>
            <person name="Suzuki Y."/>
            <person name="Kubo T."/>
            <person name="Oyama M."/>
            <person name="Kohara Y."/>
            <person name="Fujiyama A."/>
            <person name="Arakawa K."/>
            <person name="Katayama T."/>
            <person name="Toyoda A."/>
            <person name="Kunieda T."/>
        </authorList>
    </citation>
    <scope>NUCLEOTIDE SEQUENCE [LARGE SCALE GENOMIC DNA]</scope>
    <source>
        <strain evidence="5 6">YOKOZUNA-1</strain>
    </source>
</reference>
<feature type="domain" description="AAA+ ATPase" evidence="4">
    <location>
        <begin position="61"/>
        <end position="204"/>
    </location>
</feature>
<gene>
    <name evidence="5" type="primary">RvY_05167-1</name>
    <name evidence="5" type="synonym">RvY_05167.1</name>
    <name evidence="5" type="ORF">RvY_05167</name>
</gene>
<dbReference type="InterPro" id="IPR027417">
    <property type="entry name" value="P-loop_NTPase"/>
</dbReference>
<evidence type="ECO:0000256" key="3">
    <source>
        <dbReference type="RuleBase" id="RU003651"/>
    </source>
</evidence>
<comment type="similarity">
    <text evidence="3">Belongs to the AAA ATPase family.</text>
</comment>
<sequence>MALSTQSQTFGKKQSAKKNRTAKKLHFSDIGGLSGQIRILKKLINISLKETDVWKSMGLQLPRGVMIFGPSGTGKTLLAKTLISESSVFSVSISPLEVLNSSKSNAGGDEMDSHLVRVFAEAKEKTPSIIFIDEIETICPKYETGNMTLQESKAVRTLVNLMDDLGETDAPVVVLATCSKPELLHHSLRRPDRLDTEVEISVPTANDRLDILKVLTYNLKCALTEEDLASISSKLHGFVGLDIKYLCKQAGLIAYDRHKQHPKEVDLSEAVKELSIDESRPPPKYAGPLISIKDFLDAMAYVKPSALREIQIEVPKVRWTDIGGQDDTKLKLKQSVEWPLQHPEAFVRMGIKPPRGILLFGPPGNSKTLIAKALATEAGLNFLAIKGPEIFNKWVGESERTLRDVFNRARKSAPSIIFIDEIDAIASARGSGKGGTSVGDRVLATFLNEMDGIESLQSVIIVAATNRPEIIDKALMRPGRLDRLIYVPLPDSKTRREILNIRFAQTPVAEDVDYEELVTRTEGYSGAEITAVVTEAAMAALQESEVRAERVSMRHLRAGLSSIIPRTTPQMIQSFRDFNENITTESCG</sequence>
<dbReference type="InterPro" id="IPR003593">
    <property type="entry name" value="AAA+_ATPase"/>
</dbReference>
<dbReference type="InterPro" id="IPR003959">
    <property type="entry name" value="ATPase_AAA_core"/>
</dbReference>
<evidence type="ECO:0000313" key="6">
    <source>
        <dbReference type="Proteomes" id="UP000186922"/>
    </source>
</evidence>
<dbReference type="AlphaFoldDB" id="A0A1D1UU66"/>
<keyword evidence="1 3" id="KW-0547">Nucleotide-binding</keyword>
<dbReference type="CDD" id="cd19511">
    <property type="entry name" value="RecA-like_CDC48_r2-like"/>
    <property type="match status" value="1"/>
</dbReference>
<evidence type="ECO:0000256" key="1">
    <source>
        <dbReference type="ARBA" id="ARBA00022741"/>
    </source>
</evidence>
<dbReference type="InterPro" id="IPR041569">
    <property type="entry name" value="AAA_lid_3"/>
</dbReference>
<protein>
    <recommendedName>
        <fullName evidence="4">AAA+ ATPase domain-containing protein</fullName>
    </recommendedName>
</protein>
<dbReference type="Gene3D" id="3.40.50.300">
    <property type="entry name" value="P-loop containing nucleotide triphosphate hydrolases"/>
    <property type="match status" value="2"/>
</dbReference>
<dbReference type="STRING" id="947166.A0A1D1UU66"/>
<dbReference type="PROSITE" id="PS00674">
    <property type="entry name" value="AAA"/>
    <property type="match status" value="1"/>
</dbReference>
<dbReference type="InterPro" id="IPR050168">
    <property type="entry name" value="AAA_ATPase_domain"/>
</dbReference>
<evidence type="ECO:0000313" key="5">
    <source>
        <dbReference type="EMBL" id="GAU93189.1"/>
    </source>
</evidence>
<dbReference type="EMBL" id="BDGG01000002">
    <property type="protein sequence ID" value="GAU93189.1"/>
    <property type="molecule type" value="Genomic_DNA"/>
</dbReference>
<dbReference type="Proteomes" id="UP000186922">
    <property type="component" value="Unassembled WGS sequence"/>
</dbReference>
<dbReference type="Pfam" id="PF00004">
    <property type="entry name" value="AAA"/>
    <property type="match status" value="2"/>
</dbReference>
<dbReference type="FunFam" id="3.40.50.300:FF:000661">
    <property type="entry name" value="calmodulin-interacting protein 111 isoform X1"/>
    <property type="match status" value="1"/>
</dbReference>
<evidence type="ECO:0000256" key="2">
    <source>
        <dbReference type="ARBA" id="ARBA00022840"/>
    </source>
</evidence>
<dbReference type="PANTHER" id="PTHR23077:SF27">
    <property type="entry name" value="ATPASE FAMILY GENE 2 PROTEIN HOMOLOG A"/>
    <property type="match status" value="1"/>
</dbReference>